<feature type="domain" description="Zinc knuckle CX2CX4HX4C" evidence="3">
    <location>
        <begin position="174"/>
        <end position="199"/>
    </location>
</feature>
<feature type="domain" description="DUF4283" evidence="2">
    <location>
        <begin position="16"/>
        <end position="99"/>
    </location>
</feature>
<protein>
    <submittedName>
        <fullName evidence="4">Uncharacterized mitochondrial protein AtMg01250</fullName>
    </submittedName>
</protein>
<dbReference type="PANTHER" id="PTHR31286">
    <property type="entry name" value="GLYCINE-RICH CELL WALL STRUCTURAL PROTEIN 1.8-LIKE"/>
    <property type="match status" value="1"/>
</dbReference>
<comment type="caution">
    <text evidence="4">The sequence shown here is derived from an EMBL/GenBank/DDBJ whole genome shotgun (WGS) entry which is preliminary data.</text>
</comment>
<dbReference type="AlphaFoldDB" id="A0A9N7R406"/>
<gene>
    <name evidence="4" type="ORF">SHERM_12128</name>
</gene>
<dbReference type="InterPro" id="IPR040256">
    <property type="entry name" value="At4g02000-like"/>
</dbReference>
<sequence length="380" mass="43319">NKIIDLGDEDVQTGVEECHKSLFGKIVGEKRAHFLGIKRAMSLIWKQQQPMEVRELGPNFFHFMFENTENIKRIEGGTNWIFENQYVIISRWKEGLNCKDEVFSMLKMWVQVHHVPINWLTNEVGMKIGKVFPTTANVIISNLGGQGGRILKLLVTVDLREALPRCATIRLGSQMITVTFKYERLANLCYYCGMVGHIENSSATRLEDIGNNGLKKGQYGDWLRASEGLRVSAVIDLINHRSMREVAHQHPLMFRLQSGKNSFMALKLDVVKAYGSLEWKSVQLVMMRMGFHPAFVKWVLACIQWPTFSFNLNGLPQGYITASRGIRQGDPLSPYLFILTSELLSARIKVEVERGGFKEIRLFRGGPELTHIMFADNILV</sequence>
<dbReference type="InterPro" id="IPR025558">
    <property type="entry name" value="DUF4283"/>
</dbReference>
<dbReference type="Pfam" id="PF00078">
    <property type="entry name" value="RVT_1"/>
    <property type="match status" value="1"/>
</dbReference>
<organism evidence="4 5">
    <name type="scientific">Striga hermonthica</name>
    <name type="common">Purple witchweed</name>
    <name type="synonym">Buchnera hermonthica</name>
    <dbReference type="NCBI Taxonomy" id="68872"/>
    <lineage>
        <taxon>Eukaryota</taxon>
        <taxon>Viridiplantae</taxon>
        <taxon>Streptophyta</taxon>
        <taxon>Embryophyta</taxon>
        <taxon>Tracheophyta</taxon>
        <taxon>Spermatophyta</taxon>
        <taxon>Magnoliopsida</taxon>
        <taxon>eudicotyledons</taxon>
        <taxon>Gunneridae</taxon>
        <taxon>Pentapetalae</taxon>
        <taxon>asterids</taxon>
        <taxon>lamiids</taxon>
        <taxon>Lamiales</taxon>
        <taxon>Orobanchaceae</taxon>
        <taxon>Buchnereae</taxon>
        <taxon>Striga</taxon>
    </lineage>
</organism>
<dbReference type="PANTHER" id="PTHR31286:SF178">
    <property type="entry name" value="DUF4283 DOMAIN-CONTAINING PROTEIN"/>
    <property type="match status" value="1"/>
</dbReference>
<evidence type="ECO:0000313" key="4">
    <source>
        <dbReference type="EMBL" id="CAA0810580.1"/>
    </source>
</evidence>
<dbReference type="Pfam" id="PF14392">
    <property type="entry name" value="zf-CCHC_4"/>
    <property type="match status" value="1"/>
</dbReference>
<feature type="domain" description="Reverse transcriptase" evidence="1">
    <location>
        <begin position="256"/>
        <end position="380"/>
    </location>
</feature>
<dbReference type="Pfam" id="PF14111">
    <property type="entry name" value="DUF4283"/>
    <property type="match status" value="1"/>
</dbReference>
<evidence type="ECO:0000259" key="1">
    <source>
        <dbReference type="Pfam" id="PF00078"/>
    </source>
</evidence>
<evidence type="ECO:0000259" key="3">
    <source>
        <dbReference type="Pfam" id="PF14392"/>
    </source>
</evidence>
<accession>A0A9N7R406</accession>
<evidence type="ECO:0000259" key="2">
    <source>
        <dbReference type="Pfam" id="PF14111"/>
    </source>
</evidence>
<proteinExistence type="predicted"/>
<evidence type="ECO:0000313" key="5">
    <source>
        <dbReference type="Proteomes" id="UP001153555"/>
    </source>
</evidence>
<keyword evidence="5" id="KW-1185">Reference proteome</keyword>
<dbReference type="InterPro" id="IPR025836">
    <property type="entry name" value="Zn_knuckle_CX2CX4HX4C"/>
</dbReference>
<dbReference type="Proteomes" id="UP001153555">
    <property type="component" value="Unassembled WGS sequence"/>
</dbReference>
<dbReference type="EMBL" id="CACSLK010006441">
    <property type="protein sequence ID" value="CAA0810580.1"/>
    <property type="molecule type" value="Genomic_DNA"/>
</dbReference>
<dbReference type="InterPro" id="IPR000477">
    <property type="entry name" value="RT_dom"/>
</dbReference>
<feature type="non-terminal residue" evidence="4">
    <location>
        <position position="1"/>
    </location>
</feature>
<feature type="non-terminal residue" evidence="4">
    <location>
        <position position="380"/>
    </location>
</feature>
<dbReference type="OrthoDB" id="1701901at2759"/>
<name>A0A9N7R406_STRHE</name>
<reference evidence="4" key="1">
    <citation type="submission" date="2019-12" db="EMBL/GenBank/DDBJ databases">
        <authorList>
            <person name="Scholes J."/>
        </authorList>
    </citation>
    <scope>NUCLEOTIDE SEQUENCE</scope>
</reference>